<feature type="region of interest" description="Disordered" evidence="2">
    <location>
        <begin position="362"/>
        <end position="386"/>
    </location>
</feature>
<proteinExistence type="predicted"/>
<dbReference type="Proteomes" id="UP000241007">
    <property type="component" value="Segment"/>
</dbReference>
<feature type="coiled-coil region" evidence="1">
    <location>
        <begin position="38"/>
        <end position="103"/>
    </location>
</feature>
<protein>
    <submittedName>
        <fullName evidence="3">Uncharacterized protein</fullName>
    </submittedName>
</protein>
<reference evidence="3 4" key="1">
    <citation type="submission" date="2017-11" db="EMBL/GenBank/DDBJ databases">
        <authorList>
            <person name="Keri A.G."/>
            <person name="Ahn S.H."/>
            <person name="Alvarado I.A."/>
            <person name="Hartigan K.A."/>
            <person name="Shaffer C.D."/>
            <person name="Weston-Hafer K.A."/>
            <person name="Russell D.A."/>
            <person name="Pope W.H."/>
            <person name="Jacobs-Sera D."/>
            <person name="Hendrix R.W."/>
            <person name="Hatfull G.F."/>
        </authorList>
    </citation>
    <scope>NUCLEOTIDE SEQUENCE [LARGE SCALE GENOMIC DNA]</scope>
</reference>
<evidence type="ECO:0000256" key="1">
    <source>
        <dbReference type="SAM" id="Coils"/>
    </source>
</evidence>
<gene>
    <name evidence="3" type="ORF">SEA_WRIGHTON_14</name>
</gene>
<evidence type="ECO:0000313" key="3">
    <source>
        <dbReference type="EMBL" id="ATW62471.1"/>
    </source>
</evidence>
<accession>A0A2H4PI47</accession>
<sequence length="386" mass="41594">MAGEMPAWLVAASSTWASLQKATLPGSVDPGSALQVQLKALQAQQKSYQSQLSKAKAALAKLKKIKKPTAAQKRQIVMQTASIKRLEASLKSTTTKLTTVQNKYYESTGQYDKLLTGENRDAFMALNSLFKQYGLESLAGKIYEYVKNGYGADTISILLQDTPEYKKRFAANEARLKAGLSVLSPAEYISVENSYRQIMRQSGLPVGFYDSNDDFTNWISSDMSPTELQGRVDLATQATALANPAYKAALKQMGLDDGQLAAYFLDPDRALPILQKSAATAAIGAEALQRGLAFDQQYASELATAGVSRDQAAQGYAKIADEFSDLGTLAQVYGGQWTQRMAEEDVFVGGTGASQQRERLIGRERGSFSGGTGGARAGLAQRGGAR</sequence>
<keyword evidence="4" id="KW-1185">Reference proteome</keyword>
<evidence type="ECO:0000313" key="4">
    <source>
        <dbReference type="Proteomes" id="UP000241007"/>
    </source>
</evidence>
<organism evidence="3 4">
    <name type="scientific">Streptomyces phage WRightOn</name>
    <dbReference type="NCBI Taxonomy" id="2053723"/>
    <lineage>
        <taxon>Viruses</taxon>
        <taxon>Duplodnaviria</taxon>
        <taxon>Heunggongvirae</taxon>
        <taxon>Uroviricota</taxon>
        <taxon>Caudoviricetes</taxon>
        <taxon>Beephvirinae</taxon>
        <taxon>Manuelvirus</taxon>
        <taxon>Manuelvirus wrighton</taxon>
    </lineage>
</organism>
<keyword evidence="1" id="KW-0175">Coiled coil</keyword>
<evidence type="ECO:0000256" key="2">
    <source>
        <dbReference type="SAM" id="MobiDB-lite"/>
    </source>
</evidence>
<feature type="compositionally biased region" description="Low complexity" evidence="2">
    <location>
        <begin position="377"/>
        <end position="386"/>
    </location>
</feature>
<dbReference type="EMBL" id="MG515223">
    <property type="protein sequence ID" value="ATW62471.1"/>
    <property type="molecule type" value="Genomic_DNA"/>
</dbReference>
<name>A0A2H4PI47_9CAUD</name>